<evidence type="ECO:0000313" key="3">
    <source>
        <dbReference type="Proteomes" id="UP001438707"/>
    </source>
</evidence>
<feature type="region of interest" description="Disordered" evidence="1">
    <location>
        <begin position="782"/>
        <end position="803"/>
    </location>
</feature>
<protein>
    <submittedName>
        <fullName evidence="2">Uncharacterized protein</fullName>
    </submittedName>
</protein>
<feature type="region of interest" description="Disordered" evidence="1">
    <location>
        <begin position="1473"/>
        <end position="1492"/>
    </location>
</feature>
<dbReference type="PANTHER" id="PTHR35764:SF1">
    <property type="entry name" value="PROTEIN SHORTAGE IN CHIASMATA 1"/>
    <property type="match status" value="1"/>
</dbReference>
<feature type="region of interest" description="Disordered" evidence="1">
    <location>
        <begin position="461"/>
        <end position="489"/>
    </location>
</feature>
<reference evidence="2 3" key="1">
    <citation type="journal article" date="2024" name="Nat. Commun.">
        <title>Phylogenomics reveals the evolutionary origins of lichenization in chlorophyte algae.</title>
        <authorList>
            <person name="Puginier C."/>
            <person name="Libourel C."/>
            <person name="Otte J."/>
            <person name="Skaloud P."/>
            <person name="Haon M."/>
            <person name="Grisel S."/>
            <person name="Petersen M."/>
            <person name="Berrin J.G."/>
            <person name="Delaux P.M."/>
            <person name="Dal Grande F."/>
            <person name="Keller J."/>
        </authorList>
    </citation>
    <scope>NUCLEOTIDE SEQUENCE [LARGE SCALE GENOMIC DNA]</scope>
    <source>
        <strain evidence="2 3">SAG 2145</strain>
    </source>
</reference>
<proteinExistence type="predicted"/>
<comment type="caution">
    <text evidence="2">The sequence shown here is derived from an EMBL/GenBank/DDBJ whole genome shotgun (WGS) entry which is preliminary data.</text>
</comment>
<dbReference type="GO" id="GO:0000712">
    <property type="term" value="P:resolution of meiotic recombination intermediates"/>
    <property type="evidence" value="ECO:0007669"/>
    <property type="project" value="TreeGrafter"/>
</dbReference>
<dbReference type="Proteomes" id="UP001438707">
    <property type="component" value="Unassembled WGS sequence"/>
</dbReference>
<feature type="region of interest" description="Disordered" evidence="1">
    <location>
        <begin position="1572"/>
        <end position="1598"/>
    </location>
</feature>
<feature type="region of interest" description="Disordered" evidence="1">
    <location>
        <begin position="357"/>
        <end position="381"/>
    </location>
</feature>
<evidence type="ECO:0000256" key="1">
    <source>
        <dbReference type="SAM" id="MobiDB-lite"/>
    </source>
</evidence>
<feature type="region of interest" description="Disordered" evidence="1">
    <location>
        <begin position="294"/>
        <end position="328"/>
    </location>
</feature>
<feature type="compositionally biased region" description="Basic residues" evidence="1">
    <location>
        <begin position="1574"/>
        <end position="1598"/>
    </location>
</feature>
<keyword evidence="3" id="KW-1185">Reference proteome</keyword>
<name>A0AAW1RDJ2_9CHLO</name>
<organism evidence="2 3">
    <name type="scientific">Apatococcus lobatus</name>
    <dbReference type="NCBI Taxonomy" id="904363"/>
    <lineage>
        <taxon>Eukaryota</taxon>
        <taxon>Viridiplantae</taxon>
        <taxon>Chlorophyta</taxon>
        <taxon>core chlorophytes</taxon>
        <taxon>Trebouxiophyceae</taxon>
        <taxon>Chlorellales</taxon>
        <taxon>Chlorellaceae</taxon>
        <taxon>Apatococcus</taxon>
    </lineage>
</organism>
<dbReference type="EMBL" id="JALJOS010000014">
    <property type="protein sequence ID" value="KAK9831272.1"/>
    <property type="molecule type" value="Genomic_DNA"/>
</dbReference>
<dbReference type="PANTHER" id="PTHR35764">
    <property type="entry name" value="PROTEIN SHORTAGE IN CHIASMATA 1"/>
    <property type="match status" value="1"/>
</dbReference>
<gene>
    <name evidence="2" type="ORF">WJX74_010077</name>
</gene>
<dbReference type="InterPro" id="IPR038824">
    <property type="entry name" value="SHOC1-like"/>
</dbReference>
<sequence length="1598" mass="171776">MDRVQPLGNGALFVDQHFMPKAVDLQPHEFATDPQLIADSAFLYDRHIAGSSTVSWPPQHCCVTLLPKPLMLSDHTPAAAASAILRHMQAICKPAVQIHLQLPLASPTTSKDFLAQDLLLEESCMMLPPVLLDPLNKLCAEQVESPMGLQHVISDLRAKPFRSLTHLEVYLDWTLSDPSRAGAMQQKVVAAKKWIVDQLSPSQEKVHVAELPEGLVGLTDLIHGPPLRQPEFMKQAPPVPRYLSLASRAQSSSIRKLQAGLQRKAQPSTAACTADMKQSNSQAAFKGSSDAQTALAGSLTKRPSVPMNQASSRDEQAHSSKLAAADSDGHAHVAQQCTGSSLVSAGAQAAVLETSAGQQGVFGKKPRKAHKCNPPDRPSSGLNFWLQIRQKATSNPGQNKGLGKQPLSEAIQEHGMVSVPEVPPSSGAGAWRSRGIPKQAYPEARSDNARQAMQLDLGDKAVHSNSDRCPNPVVAQHGVPDGHDSDLSSESSQELLALDQHDLASVPSHVEVKWPPEHAALLQTLQTAHARIADRTAGLPDDVLDSSFCNPKPATTALATMFQEHQHHTGTLASVKPVIRALVSIAILQQASLVLRDYGVRCAHLVMRHQVSILHPGQKLAEPCRAAADALFTAYEQVEAGLIDDHPKHQALSSLLIGLKTLTPGCKVLIVCGSGEAFSLFGAIKAANFRAVHLPPAMTACPEKKVPAQTPAVERARARLAASGECTLLVSASQLGMLGSVTAMISHAVDYAPSMVGDAQHAQHEGPPHLPAFSGIWHILQTQIPPADPPNPASDAPQHNLQQHEEALQGKENLVHASSNSMHTSAQQPNGPVANIDAGQQEATDASGLQLIPEAHEEAAANLQHKRKVLQPSLEYMLGNAKHSSGRRAQAMHQMRVRQAEEEAAAAAKRARAARITPLKRKPTPKNCDGAPAKERAHAAPARQQTLPAMTTGFQHASTPHRAPASVHAHRPDRIQAGNNMSLNVDGQMPLAKHQLDCEKAAQHGRMAETELDLTSVAHAALHDQILEPSRPSEEAAGEGAASCCIAIDLQSSDLLQKRRPLYEAVLRLESSGISIVERALRGPDIALTPDTCLCIWEASSYQAGDAHLPPALMPSIATRVWEASFGFSKALLVFEGGNAFQWKLATCLPAILKATRRARMTCQLMVSGSSEKTKEVVTSIIKNILKLGPGQKPLQGPIMPDQQTPAEAFLTSFSALNPLSIASIGSLGLTCVQLLAMSEAEQQALASRLRCVSPRALQLFFAQVRVFTTSKGSRGSCMEMAYSQGQASSPAQAACQDSKPLLNIPQKLKQHLPSAMNIYKPGQRTCQAHQHGLRATYKMRQTMECMPAGNQALLGPPGGSAYAHRPAAGQSVPFAHAPGPSSTIPAHATWKDNGPHFQPSHARQDAYGNLYFAEDHPRGTAGRRNKRGRLVDEFGIEEDADLENLRFSQPGDGPPSYPNLRRGMTTAAVACPEEPPRTRHPQPSKSVDPEDVVDQVMRKRQAKRILVPFAAVEQPVVPRPDLRGAMAPDGLMDLPLESRIGRHAEAGAVQNKPAGQGHRGFPDVEQYACTPLKQRRSGQRKMLNKLKKGGRTAAHRA</sequence>
<evidence type="ECO:0000313" key="2">
    <source>
        <dbReference type="EMBL" id="KAK9831272.1"/>
    </source>
</evidence>
<accession>A0AAW1RDJ2</accession>